<feature type="compositionally biased region" description="Polar residues" evidence="1">
    <location>
        <begin position="626"/>
        <end position="640"/>
    </location>
</feature>
<dbReference type="AlphaFoldDB" id="A0A8I6TG96"/>
<feature type="compositionally biased region" description="Basic residues" evidence="1">
    <location>
        <begin position="364"/>
        <end position="374"/>
    </location>
</feature>
<feature type="compositionally biased region" description="Polar residues" evidence="1">
    <location>
        <begin position="133"/>
        <end position="152"/>
    </location>
</feature>
<dbReference type="EnsemblMetazoa" id="XM_014399296.1">
    <property type="protein sequence ID" value="XP_014254782.1"/>
    <property type="gene ID" value="LOC106669664"/>
</dbReference>
<feature type="compositionally biased region" description="Basic and acidic residues" evidence="1">
    <location>
        <begin position="234"/>
        <end position="249"/>
    </location>
</feature>
<evidence type="ECO:0000313" key="2">
    <source>
        <dbReference type="EnsemblMetazoa" id="XP_014254782.1"/>
    </source>
</evidence>
<feature type="compositionally biased region" description="Acidic residues" evidence="1">
    <location>
        <begin position="195"/>
        <end position="212"/>
    </location>
</feature>
<name>A0A8I6TG96_CIMLE</name>
<feature type="region of interest" description="Disordered" evidence="1">
    <location>
        <begin position="303"/>
        <end position="340"/>
    </location>
</feature>
<protein>
    <submittedName>
        <fullName evidence="2">Uncharacterized protein</fullName>
    </submittedName>
</protein>
<feature type="compositionally biased region" description="Basic and acidic residues" evidence="1">
    <location>
        <begin position="256"/>
        <end position="276"/>
    </location>
</feature>
<evidence type="ECO:0000256" key="1">
    <source>
        <dbReference type="SAM" id="MobiDB-lite"/>
    </source>
</evidence>
<feature type="region of interest" description="Disordered" evidence="1">
    <location>
        <begin position="352"/>
        <end position="481"/>
    </location>
</feature>
<organism evidence="2 3">
    <name type="scientific">Cimex lectularius</name>
    <name type="common">Bed bug</name>
    <name type="synonym">Acanthia lectularia</name>
    <dbReference type="NCBI Taxonomy" id="79782"/>
    <lineage>
        <taxon>Eukaryota</taxon>
        <taxon>Metazoa</taxon>
        <taxon>Ecdysozoa</taxon>
        <taxon>Arthropoda</taxon>
        <taxon>Hexapoda</taxon>
        <taxon>Insecta</taxon>
        <taxon>Pterygota</taxon>
        <taxon>Neoptera</taxon>
        <taxon>Paraneoptera</taxon>
        <taxon>Hemiptera</taxon>
        <taxon>Heteroptera</taxon>
        <taxon>Panheteroptera</taxon>
        <taxon>Cimicomorpha</taxon>
        <taxon>Cimicidae</taxon>
        <taxon>Cimex</taxon>
    </lineage>
</organism>
<dbReference type="KEGG" id="clec:106669664"/>
<reference evidence="2" key="1">
    <citation type="submission" date="2022-01" db="UniProtKB">
        <authorList>
            <consortium name="EnsemblMetazoa"/>
        </authorList>
    </citation>
    <scope>IDENTIFICATION</scope>
</reference>
<feature type="compositionally biased region" description="Basic and acidic residues" evidence="1">
    <location>
        <begin position="428"/>
        <end position="441"/>
    </location>
</feature>
<feature type="region of interest" description="Disordered" evidence="1">
    <location>
        <begin position="115"/>
        <end position="155"/>
    </location>
</feature>
<sequence length="993" mass="111855">MATPQPPPQHVLNEMRQQLELATTKCGSLLQQLDIVKDRVRKSSSTNLLDMVEDEESSQVQDPDKQDTGDDNKVVRKDDEGDDMFDDRTDNIDNMSDVYQDLSDSLNIELKEILRKNATPTEKTALEMAQEGSPDTQQKQHKSGTADSSTKSSKSRQDIIDIFFKRLETIENGDEKSNSAHSATSGALDNIDTFSYDDGDDYNDEAEDDDIGEFFSSIDPKERNTADSNVDEPVVNKKLKEELKDEKVETVSQPPKNDDNESVKPPKNENKNDVSKKRSKTKTINIPTKVPAKLSPYLTSLVKVSKKPSKSTLKTKGAKKPIQKTAPAKKSKDDKHILPMNDVLSFMKKVMNKKDIRKYDKSPTRHKSSIRSGKRKEDFVKRVPFTKPPTFGYRTNEPVRRSKSTIAPPVARQPPKTQQTKFNTPEQNNKKNTETNKKSPEETNTTPPVKPSLVDLQIKDANKVKQITPGKEAEKSNEDEDVHEKLVTSLVEKLRNIKQQDQRILLTNVQSGDNKVELVQTKKVEKNTSSISKGPPQGKLLHNYSQIKSKFLVSKNDTSNKTYVVTKQEQNKLQSTNSKVETKANVQQLKQEIGAKMNSQNKSPKSPQLKSTTNNQSKVLRDTKLNETTPHTEQFNKQPQIQRKTEIMKKVGIFEQKNIAGNVVKTTVTKVQKPNVVVKEGNQRSNTMPKIMGNVKPNVPPKEITNQTDSVIKEVTTPKPMGPPKTEANKTVVNNILTQFQNQATKKPVSTALNVPPKTACAFPQKHSANNSLITESQVNNLQLSTISKARSERSFQPSVKFNRIPFIVGQSTNKSYHIGLNIQQTLSLFKLTPSLISLSEGNPDKAISERSSAFTIFTSPSILQDKFRHPSCPACVHTNDSDDEDGDPWSIPQKDNFDQRTQATSQCNCLPKKLVSFHEVLSQLFQSDNKLFSKYQNYFVNAIPAQNEEDVEKIKEMVTDSQKSSVPYRPNNTFYYTRLLRSIQKLQDTFVK</sequence>
<dbReference type="Proteomes" id="UP000494040">
    <property type="component" value="Unassembled WGS sequence"/>
</dbReference>
<feature type="region of interest" description="Disordered" evidence="1">
    <location>
        <begin position="170"/>
        <end position="288"/>
    </location>
</feature>
<feature type="compositionally biased region" description="Basic and acidic residues" evidence="1">
    <location>
        <begin position="62"/>
        <end position="79"/>
    </location>
</feature>
<gene>
    <name evidence="2" type="primary">106669664</name>
</gene>
<proteinExistence type="predicted"/>
<dbReference type="OrthoDB" id="6626220at2759"/>
<evidence type="ECO:0000313" key="3">
    <source>
        <dbReference type="Proteomes" id="UP000494040"/>
    </source>
</evidence>
<feature type="compositionally biased region" description="Basic and acidic residues" evidence="1">
    <location>
        <begin position="471"/>
        <end position="481"/>
    </location>
</feature>
<feature type="compositionally biased region" description="Polar residues" evidence="1">
    <location>
        <begin position="597"/>
        <end position="618"/>
    </location>
</feature>
<feature type="compositionally biased region" description="Basic and acidic residues" evidence="1">
    <location>
        <begin position="352"/>
        <end position="363"/>
    </location>
</feature>
<dbReference type="OMA" id="NHELIKA"/>
<accession>A0A8I6TG96</accession>
<keyword evidence="3" id="KW-1185">Reference proteome</keyword>
<feature type="region of interest" description="Disordered" evidence="1">
    <location>
        <begin position="593"/>
        <end position="640"/>
    </location>
</feature>
<feature type="region of interest" description="Disordered" evidence="1">
    <location>
        <begin position="46"/>
        <end position="94"/>
    </location>
</feature>